<dbReference type="HOGENOM" id="CLU_2162901_0_0_1"/>
<accession>M1AM49</accession>
<gene>
    <name evidence="1" type="primary">LOC102592522</name>
</gene>
<evidence type="ECO:0000313" key="2">
    <source>
        <dbReference type="Proteomes" id="UP000011115"/>
    </source>
</evidence>
<dbReference type="EnsemblPlants" id="PGSC0003DMT400025824">
    <property type="protein sequence ID" value="PGSC0003DMT400025824"/>
    <property type="gene ID" value="PGSC0003DMG400009975"/>
</dbReference>
<reference evidence="2" key="1">
    <citation type="journal article" date="2011" name="Nature">
        <title>Genome sequence and analysis of the tuber crop potato.</title>
        <authorList>
            <consortium name="The Potato Genome Sequencing Consortium"/>
        </authorList>
    </citation>
    <scope>NUCLEOTIDE SEQUENCE [LARGE SCALE GENOMIC DNA]</scope>
    <source>
        <strain evidence="2">cv. DM1-3 516 R44</strain>
    </source>
</reference>
<protein>
    <submittedName>
        <fullName evidence="1">Uncharacterized protein</fullName>
    </submittedName>
</protein>
<dbReference type="Gramene" id="PGSC0003DMT400025824">
    <property type="protein sequence ID" value="PGSC0003DMT400025824"/>
    <property type="gene ID" value="PGSC0003DMG400009975"/>
</dbReference>
<sequence>MNNRGGRNGESIMMEEDLFLNGQISGQKLSLEQNGETSGKRNFSLELVHGKERLGMCHPSVIDGPGHGERSTSEMAKCTSTARAQQVKVGTSLWMKELTTRLNLTMDGQML</sequence>
<proteinExistence type="predicted"/>
<evidence type="ECO:0000313" key="1">
    <source>
        <dbReference type="EnsemblPlants" id="PGSC0003DMT400025824"/>
    </source>
</evidence>
<keyword evidence="2" id="KW-1185">Reference proteome</keyword>
<name>M1AM49_SOLTU</name>
<dbReference type="OrthoDB" id="343842at2759"/>
<dbReference type="AlphaFoldDB" id="M1AM49"/>
<dbReference type="Proteomes" id="UP000011115">
    <property type="component" value="Unassembled WGS sequence"/>
</dbReference>
<dbReference type="ExpressionAtlas" id="M1AM49">
    <property type="expression patterns" value="baseline and differential"/>
</dbReference>
<reference evidence="1" key="2">
    <citation type="submission" date="2015-06" db="UniProtKB">
        <authorList>
            <consortium name="EnsemblPlants"/>
        </authorList>
    </citation>
    <scope>IDENTIFICATION</scope>
    <source>
        <strain evidence="1">DM1-3 516 R44</strain>
    </source>
</reference>
<organism evidence="1 2">
    <name type="scientific">Solanum tuberosum</name>
    <name type="common">Potato</name>
    <dbReference type="NCBI Taxonomy" id="4113"/>
    <lineage>
        <taxon>Eukaryota</taxon>
        <taxon>Viridiplantae</taxon>
        <taxon>Streptophyta</taxon>
        <taxon>Embryophyta</taxon>
        <taxon>Tracheophyta</taxon>
        <taxon>Spermatophyta</taxon>
        <taxon>Magnoliopsida</taxon>
        <taxon>eudicotyledons</taxon>
        <taxon>Gunneridae</taxon>
        <taxon>Pentapetalae</taxon>
        <taxon>asterids</taxon>
        <taxon>lamiids</taxon>
        <taxon>Solanales</taxon>
        <taxon>Solanaceae</taxon>
        <taxon>Solanoideae</taxon>
        <taxon>Solaneae</taxon>
        <taxon>Solanum</taxon>
    </lineage>
</organism>